<evidence type="ECO:0000313" key="23">
    <source>
        <dbReference type="Proteomes" id="UP000694620"/>
    </source>
</evidence>
<evidence type="ECO:0000256" key="11">
    <source>
        <dbReference type="ARBA" id="ARBA00022776"/>
    </source>
</evidence>
<feature type="compositionally biased region" description="Low complexity" evidence="19">
    <location>
        <begin position="179"/>
        <end position="216"/>
    </location>
</feature>
<dbReference type="InterPro" id="IPR001841">
    <property type="entry name" value="Znf_RING"/>
</dbReference>
<protein>
    <recommendedName>
        <fullName evidence="6">E3 ubiquitin-protein ligase CHFR</fullName>
        <ecNumber evidence="5">2.3.2.27</ecNumber>
    </recommendedName>
    <alternativeName>
        <fullName evidence="17">Checkpoint with forkhead and RING finger domains protein</fullName>
    </alternativeName>
    <alternativeName>
        <fullName evidence="16">RING-type E3 ubiquitin transferase CHFR</fullName>
    </alternativeName>
</protein>
<evidence type="ECO:0000259" key="20">
    <source>
        <dbReference type="PROSITE" id="PS50006"/>
    </source>
</evidence>
<dbReference type="PANTHER" id="PTHR16079">
    <property type="entry name" value="UBIQUITIN LIGASE PROTEIN CHFR"/>
    <property type="match status" value="1"/>
</dbReference>
<evidence type="ECO:0000256" key="7">
    <source>
        <dbReference type="ARBA" id="ARBA00022618"/>
    </source>
</evidence>
<dbReference type="Pfam" id="PF17979">
    <property type="entry name" value="zf-CRD"/>
    <property type="match status" value="1"/>
</dbReference>
<feature type="compositionally biased region" description="Polar residues" evidence="19">
    <location>
        <begin position="217"/>
        <end position="226"/>
    </location>
</feature>
<dbReference type="CDD" id="cd22672">
    <property type="entry name" value="FHA_CHFR"/>
    <property type="match status" value="1"/>
</dbReference>
<dbReference type="GO" id="GO:0006511">
    <property type="term" value="P:ubiquitin-dependent protein catabolic process"/>
    <property type="evidence" value="ECO:0007669"/>
    <property type="project" value="TreeGrafter"/>
</dbReference>
<dbReference type="InterPro" id="IPR019406">
    <property type="entry name" value="APLF_PBZ"/>
</dbReference>
<feature type="domain" description="RING-type" evidence="21">
    <location>
        <begin position="291"/>
        <end position="330"/>
    </location>
</feature>
<dbReference type="Pfam" id="PF13923">
    <property type="entry name" value="zf-C3HC4_2"/>
    <property type="match status" value="1"/>
</dbReference>
<dbReference type="CTD" id="55743"/>
<dbReference type="OrthoDB" id="1305878at2759"/>
<evidence type="ECO:0000256" key="12">
    <source>
        <dbReference type="ARBA" id="ARBA00022786"/>
    </source>
</evidence>
<feature type="domain" description="FHA" evidence="20">
    <location>
        <begin position="44"/>
        <end position="87"/>
    </location>
</feature>
<evidence type="ECO:0000256" key="19">
    <source>
        <dbReference type="SAM" id="MobiDB-lite"/>
    </source>
</evidence>
<dbReference type="InterPro" id="IPR013083">
    <property type="entry name" value="Znf_RING/FYVE/PHD"/>
</dbReference>
<organism evidence="22 23">
    <name type="scientific">Erpetoichthys calabaricus</name>
    <name type="common">Rope fish</name>
    <name type="synonym">Calamoichthys calabaricus</name>
    <dbReference type="NCBI Taxonomy" id="27687"/>
    <lineage>
        <taxon>Eukaryota</taxon>
        <taxon>Metazoa</taxon>
        <taxon>Chordata</taxon>
        <taxon>Craniata</taxon>
        <taxon>Vertebrata</taxon>
        <taxon>Euteleostomi</taxon>
        <taxon>Actinopterygii</taxon>
        <taxon>Polypteriformes</taxon>
        <taxon>Polypteridae</taxon>
        <taxon>Erpetoichthys</taxon>
    </lineage>
</organism>
<keyword evidence="13" id="KW-0862">Zinc</keyword>
<feature type="compositionally biased region" description="Basic and acidic residues" evidence="19">
    <location>
        <begin position="237"/>
        <end position="246"/>
    </location>
</feature>
<evidence type="ECO:0000256" key="13">
    <source>
        <dbReference type="ARBA" id="ARBA00022833"/>
    </source>
</evidence>
<dbReference type="Pfam" id="PF10283">
    <property type="entry name" value="zf-CCHH"/>
    <property type="match status" value="1"/>
</dbReference>
<feature type="compositionally biased region" description="Polar residues" evidence="19">
    <location>
        <begin position="168"/>
        <end position="178"/>
    </location>
</feature>
<evidence type="ECO:0000256" key="10">
    <source>
        <dbReference type="ARBA" id="ARBA00022771"/>
    </source>
</evidence>
<evidence type="ECO:0000256" key="8">
    <source>
        <dbReference type="ARBA" id="ARBA00022679"/>
    </source>
</evidence>
<feature type="compositionally biased region" description="Basic and acidic residues" evidence="19">
    <location>
        <begin position="260"/>
        <end position="270"/>
    </location>
</feature>
<comment type="catalytic activity">
    <reaction evidence="1">
        <text>S-ubiquitinyl-[E2 ubiquitin-conjugating enzyme]-L-cysteine + [acceptor protein]-L-lysine = [E2 ubiquitin-conjugating enzyme]-L-cysteine + N(6)-ubiquitinyl-[acceptor protein]-L-lysine.</text>
        <dbReference type="EC" id="2.3.2.27"/>
    </reaction>
</comment>
<feature type="region of interest" description="Disordered" evidence="19">
    <location>
        <begin position="131"/>
        <end position="270"/>
    </location>
</feature>
<evidence type="ECO:0000256" key="2">
    <source>
        <dbReference type="ARBA" id="ARBA00004322"/>
    </source>
</evidence>
<dbReference type="GO" id="GO:0016567">
    <property type="term" value="P:protein ubiquitination"/>
    <property type="evidence" value="ECO:0007669"/>
    <property type="project" value="UniProtKB-UniPathway"/>
</dbReference>
<keyword evidence="10 18" id="KW-0863">Zinc-finger</keyword>
<evidence type="ECO:0000259" key="21">
    <source>
        <dbReference type="PROSITE" id="PS50089"/>
    </source>
</evidence>
<comment type="pathway">
    <text evidence="3">Protein modification; protein ubiquitination.</text>
</comment>
<evidence type="ECO:0000256" key="14">
    <source>
        <dbReference type="ARBA" id="ARBA00023242"/>
    </source>
</evidence>
<reference evidence="22" key="1">
    <citation type="submission" date="2021-06" db="EMBL/GenBank/DDBJ databases">
        <authorList>
            <consortium name="Wellcome Sanger Institute Data Sharing"/>
        </authorList>
    </citation>
    <scope>NUCLEOTIDE SEQUENCE [LARGE SCALE GENOMIC DNA]</scope>
</reference>
<accession>A0A8C4TFN5</accession>
<dbReference type="GeneID" id="114669229"/>
<keyword evidence="23" id="KW-1185">Reference proteome</keyword>
<dbReference type="PROSITE" id="PS50089">
    <property type="entry name" value="ZF_RING_2"/>
    <property type="match status" value="1"/>
</dbReference>
<keyword evidence="7" id="KW-0132">Cell division</keyword>
<dbReference type="InterPro" id="IPR040909">
    <property type="entry name" value="CHFR_Znf-CRD"/>
</dbReference>
<keyword evidence="14" id="KW-0539">Nucleus</keyword>
<dbReference type="GeneTree" id="ENSGT00400000022306"/>
<evidence type="ECO:0000256" key="9">
    <source>
        <dbReference type="ARBA" id="ARBA00022723"/>
    </source>
</evidence>
<keyword evidence="11" id="KW-0498">Mitosis</keyword>
<evidence type="ECO:0000256" key="4">
    <source>
        <dbReference type="ARBA" id="ARBA00005797"/>
    </source>
</evidence>
<comment type="subcellular location">
    <subcellularLocation>
        <location evidence="2">Nucleus</location>
        <location evidence="2">PML body</location>
    </subcellularLocation>
</comment>
<keyword evidence="12" id="KW-0833">Ubl conjugation pathway</keyword>
<dbReference type="GO" id="GO:0008270">
    <property type="term" value="F:zinc ion binding"/>
    <property type="evidence" value="ECO:0007669"/>
    <property type="project" value="UniProtKB-KW"/>
</dbReference>
<dbReference type="SMART" id="SM00184">
    <property type="entry name" value="RING"/>
    <property type="match status" value="1"/>
</dbReference>
<feature type="compositionally biased region" description="Polar residues" evidence="19">
    <location>
        <begin position="141"/>
        <end position="160"/>
    </location>
</feature>
<proteinExistence type="inferred from homology"/>
<dbReference type="InterPro" id="IPR017907">
    <property type="entry name" value="Znf_RING_CS"/>
</dbReference>
<evidence type="ECO:0000256" key="18">
    <source>
        <dbReference type="PROSITE-ProRule" id="PRU00175"/>
    </source>
</evidence>
<reference evidence="22" key="3">
    <citation type="submission" date="2025-09" db="UniProtKB">
        <authorList>
            <consortium name="Ensembl"/>
        </authorList>
    </citation>
    <scope>IDENTIFICATION</scope>
</reference>
<evidence type="ECO:0000256" key="15">
    <source>
        <dbReference type="ARBA" id="ARBA00023306"/>
    </source>
</evidence>
<dbReference type="SUPFAM" id="SSF49879">
    <property type="entry name" value="SMAD/FHA domain"/>
    <property type="match status" value="1"/>
</dbReference>
<keyword evidence="9" id="KW-0479">Metal-binding</keyword>
<evidence type="ECO:0000313" key="22">
    <source>
        <dbReference type="Ensembl" id="ENSECRP00000031903.1"/>
    </source>
</evidence>
<dbReference type="AlphaFoldDB" id="A0A8C4TFN5"/>
<evidence type="ECO:0000256" key="17">
    <source>
        <dbReference type="ARBA" id="ARBA00031332"/>
    </source>
</evidence>
<dbReference type="RefSeq" id="XP_028681259.1">
    <property type="nucleotide sequence ID" value="XM_028825426.2"/>
</dbReference>
<dbReference type="Proteomes" id="UP000694620">
    <property type="component" value="Chromosome 18"/>
</dbReference>
<evidence type="ECO:0000256" key="6">
    <source>
        <dbReference type="ARBA" id="ARBA00017908"/>
    </source>
</evidence>
<dbReference type="PANTHER" id="PTHR16079:SF4">
    <property type="entry name" value="E3 UBIQUITIN-PROTEIN LIGASE CHFR"/>
    <property type="match status" value="1"/>
</dbReference>
<evidence type="ECO:0000256" key="1">
    <source>
        <dbReference type="ARBA" id="ARBA00000900"/>
    </source>
</evidence>
<dbReference type="PROSITE" id="PS50006">
    <property type="entry name" value="FHA_DOMAIN"/>
    <property type="match status" value="1"/>
</dbReference>
<dbReference type="GO" id="GO:0016605">
    <property type="term" value="C:PML body"/>
    <property type="evidence" value="ECO:0007669"/>
    <property type="project" value="UniProtKB-SubCell"/>
</dbReference>
<keyword evidence="15" id="KW-0131">Cell cycle</keyword>
<dbReference type="UniPathway" id="UPA00143"/>
<dbReference type="FunFam" id="3.30.40.140:FF:000001">
    <property type="entry name" value="E3 ubiquitin-protein ligase CHFR isoform X1"/>
    <property type="match status" value="1"/>
</dbReference>
<dbReference type="SUPFAM" id="SSF57850">
    <property type="entry name" value="RING/U-box"/>
    <property type="match status" value="1"/>
</dbReference>
<dbReference type="FunFam" id="3.30.40.10:FF:000203">
    <property type="entry name" value="E3 ubiquitin-protein ligase CHFR isoform X1"/>
    <property type="match status" value="1"/>
</dbReference>
<evidence type="ECO:0000256" key="5">
    <source>
        <dbReference type="ARBA" id="ARBA00012483"/>
    </source>
</evidence>
<dbReference type="Pfam" id="PF00498">
    <property type="entry name" value="FHA"/>
    <property type="match status" value="1"/>
</dbReference>
<evidence type="ECO:0000256" key="3">
    <source>
        <dbReference type="ARBA" id="ARBA00004906"/>
    </source>
</evidence>
<evidence type="ECO:0000256" key="16">
    <source>
        <dbReference type="ARBA" id="ARBA00029800"/>
    </source>
</evidence>
<dbReference type="Gene3D" id="3.30.40.10">
    <property type="entry name" value="Zinc/RING finger domain, C3HC4 (zinc finger)"/>
    <property type="match status" value="1"/>
</dbReference>
<dbReference type="Ensembl" id="ENSECRT00000032597.1">
    <property type="protein sequence ID" value="ENSECRP00000031903.1"/>
    <property type="gene ID" value="ENSECRG00000021619.1"/>
</dbReference>
<dbReference type="InterPro" id="IPR052256">
    <property type="entry name" value="E3_ubiquitin-ligase_CHFR"/>
</dbReference>
<name>A0A8C4TFN5_ERPCA</name>
<dbReference type="EC" id="2.3.2.27" evidence="5"/>
<dbReference type="GO" id="GO:0051301">
    <property type="term" value="P:cell division"/>
    <property type="evidence" value="ECO:0007669"/>
    <property type="project" value="UniProtKB-KW"/>
</dbReference>
<dbReference type="PROSITE" id="PS00518">
    <property type="entry name" value="ZF_RING_1"/>
    <property type="match status" value="1"/>
</dbReference>
<dbReference type="InterPro" id="IPR008984">
    <property type="entry name" value="SMAD_FHA_dom_sf"/>
</dbReference>
<dbReference type="InterPro" id="IPR000253">
    <property type="entry name" value="FHA_dom"/>
</dbReference>
<sequence>MQSSETGESRSGQPWGKLVRMSSEKESEILLFSKEFIIEGKKGCDLSFSANKLVSGNQCKIIQDEDSGEVWLENMSVKGTVINESKVVKSQKCRLQNGDVIYVVCKKNEPEQEIAYMYQAVNAEEKVGSDILNSDAPGSPFSCSEISSGDSNQPNLTNEESSSDEPVPSTSMSDLHNTPSIISSPSEISSLSVSETISSSEPCSSFSSQEDVSSESTGLEGTNITTSVSSGSVSFLSEKDDSEPPWKKRKTTDSGQGETQHPEREIHKTRSSEVCKEAELKTDKMEESLTCIICQDLLYDCVSLQPCMHTFCAACYSGWMERSSFCPTCRCPVERIRKNHMLNNLVEAYLLQHPEKCRSAEELQNMDSRNKISQDMVQPKVERNFSDEEGSSDYLLELSDVDSESSDISQPWVVCRQCPWYRKDLCQPSVEQTVEAPLRTVGEAPSTSSSTSTVSQEYMCPPQGGHVMCSCCFQPMPDRRAEAATQQNFHQQCMACQRSFCHMYWGCTRVGCLGCLAHFNDLNLTEKCMDGVLNNNNHESEILKNYLTSRGMTWKDMLHECLRGLQQGVFYLSDYRITGNAVLCYCCGLRSFKELAYQYRQSIPRTELPALVTSRPDCYWGRNCRTQVKAHHAIKFNHICEQTRFKN</sequence>
<dbReference type="Gene3D" id="2.60.200.20">
    <property type="match status" value="1"/>
</dbReference>
<comment type="similarity">
    <text evidence="4">Belongs to the CHFR family.</text>
</comment>
<dbReference type="GO" id="GO:0061630">
    <property type="term" value="F:ubiquitin protein ligase activity"/>
    <property type="evidence" value="ECO:0007669"/>
    <property type="project" value="UniProtKB-EC"/>
</dbReference>
<reference evidence="22" key="2">
    <citation type="submission" date="2025-08" db="UniProtKB">
        <authorList>
            <consortium name="Ensembl"/>
        </authorList>
    </citation>
    <scope>IDENTIFICATION</scope>
</reference>
<keyword evidence="8" id="KW-0808">Transferase</keyword>
<gene>
    <name evidence="22" type="primary">CHFR</name>
    <name evidence="22" type="synonym">chfr</name>
</gene>
<dbReference type="Gene3D" id="3.30.40.140">
    <property type="match status" value="1"/>
</dbReference>
<feature type="compositionally biased region" description="Low complexity" evidence="19">
    <location>
        <begin position="227"/>
        <end position="236"/>
    </location>
</feature>
<dbReference type="CDD" id="cd16503">
    <property type="entry name" value="RING-HC_CHFR"/>
    <property type="match status" value="1"/>
</dbReference>